<dbReference type="SMART" id="SM00388">
    <property type="entry name" value="HisKA"/>
    <property type="match status" value="1"/>
</dbReference>
<keyword evidence="10" id="KW-0472">Membrane</keyword>
<dbReference type="PRINTS" id="PR00344">
    <property type="entry name" value="BCTRLSENSOR"/>
</dbReference>
<dbReference type="Gene3D" id="3.30.565.10">
    <property type="entry name" value="Histidine kinase-like ATPase, C-terminal domain"/>
    <property type="match status" value="1"/>
</dbReference>
<gene>
    <name evidence="13" type="ORF">PQR62_05905</name>
</gene>
<dbReference type="InterPro" id="IPR013727">
    <property type="entry name" value="2CSK_N"/>
</dbReference>
<evidence type="ECO:0000256" key="10">
    <source>
        <dbReference type="ARBA" id="ARBA00023136"/>
    </source>
</evidence>
<protein>
    <recommendedName>
        <fullName evidence="3">histidine kinase</fullName>
        <ecNumber evidence="3">2.7.13.3</ecNumber>
    </recommendedName>
</protein>
<evidence type="ECO:0000256" key="9">
    <source>
        <dbReference type="ARBA" id="ARBA00023012"/>
    </source>
</evidence>
<keyword evidence="8" id="KW-1133">Transmembrane helix</keyword>
<dbReference type="InterPro" id="IPR003594">
    <property type="entry name" value="HATPase_dom"/>
</dbReference>
<dbReference type="PROSITE" id="PS50885">
    <property type="entry name" value="HAMP"/>
    <property type="match status" value="1"/>
</dbReference>
<dbReference type="Pfam" id="PF00512">
    <property type="entry name" value="HisKA"/>
    <property type="match status" value="1"/>
</dbReference>
<feature type="domain" description="Histidine kinase" evidence="11">
    <location>
        <begin position="255"/>
        <end position="457"/>
    </location>
</feature>
<evidence type="ECO:0000313" key="14">
    <source>
        <dbReference type="Proteomes" id="UP001629246"/>
    </source>
</evidence>
<evidence type="ECO:0000256" key="6">
    <source>
        <dbReference type="ARBA" id="ARBA00022692"/>
    </source>
</evidence>
<dbReference type="Gene3D" id="1.10.287.130">
    <property type="match status" value="1"/>
</dbReference>
<keyword evidence="9" id="KW-0902">Two-component regulatory system</keyword>
<comment type="caution">
    <text evidence="13">The sequence shown here is derived from an EMBL/GenBank/DDBJ whole genome shotgun (WGS) entry which is preliminary data.</text>
</comment>
<dbReference type="SUPFAM" id="SSF47384">
    <property type="entry name" value="Homodimeric domain of signal transducing histidine kinase"/>
    <property type="match status" value="1"/>
</dbReference>
<dbReference type="InterPro" id="IPR003661">
    <property type="entry name" value="HisK_dim/P_dom"/>
</dbReference>
<dbReference type="GO" id="GO:0016301">
    <property type="term" value="F:kinase activity"/>
    <property type="evidence" value="ECO:0007669"/>
    <property type="project" value="UniProtKB-KW"/>
</dbReference>
<evidence type="ECO:0000256" key="7">
    <source>
        <dbReference type="ARBA" id="ARBA00022777"/>
    </source>
</evidence>
<dbReference type="CDD" id="cd00075">
    <property type="entry name" value="HATPase"/>
    <property type="match status" value="1"/>
</dbReference>
<dbReference type="Pfam" id="PF02518">
    <property type="entry name" value="HATPase_c"/>
    <property type="match status" value="1"/>
</dbReference>
<keyword evidence="4" id="KW-0597">Phosphoprotein</keyword>
<evidence type="ECO:0000313" key="13">
    <source>
        <dbReference type="EMBL" id="MFL9923784.1"/>
    </source>
</evidence>
<dbReference type="InterPro" id="IPR036890">
    <property type="entry name" value="HATPase_C_sf"/>
</dbReference>
<evidence type="ECO:0000259" key="12">
    <source>
        <dbReference type="PROSITE" id="PS50885"/>
    </source>
</evidence>
<feature type="domain" description="HAMP" evidence="12">
    <location>
        <begin position="195"/>
        <end position="247"/>
    </location>
</feature>
<dbReference type="InterPro" id="IPR050428">
    <property type="entry name" value="TCS_sensor_his_kinase"/>
</dbReference>
<evidence type="ECO:0000256" key="8">
    <source>
        <dbReference type="ARBA" id="ARBA00022989"/>
    </source>
</evidence>
<proteinExistence type="predicted"/>
<evidence type="ECO:0000256" key="2">
    <source>
        <dbReference type="ARBA" id="ARBA00004370"/>
    </source>
</evidence>
<evidence type="ECO:0000259" key="11">
    <source>
        <dbReference type="PROSITE" id="PS50109"/>
    </source>
</evidence>
<evidence type="ECO:0000256" key="1">
    <source>
        <dbReference type="ARBA" id="ARBA00000085"/>
    </source>
</evidence>
<reference evidence="13 14" key="1">
    <citation type="journal article" date="2024" name="Chem. Sci.">
        <title>Discovery of megapolipeptins by genome mining of a Burkholderiales bacteria collection.</title>
        <authorList>
            <person name="Paulo B.S."/>
            <person name="Recchia M.J.J."/>
            <person name="Lee S."/>
            <person name="Fergusson C.H."/>
            <person name="Romanowski S.B."/>
            <person name="Hernandez A."/>
            <person name="Krull N."/>
            <person name="Liu D.Y."/>
            <person name="Cavanagh H."/>
            <person name="Bos A."/>
            <person name="Gray C.A."/>
            <person name="Murphy B.T."/>
            <person name="Linington R.G."/>
            <person name="Eustaquio A.S."/>
        </authorList>
    </citation>
    <scope>NUCLEOTIDE SEQUENCE [LARGE SCALE GENOMIC DNA]</scope>
    <source>
        <strain evidence="13 14">RL21-008-BIB-A</strain>
    </source>
</reference>
<dbReference type="SMART" id="SM00387">
    <property type="entry name" value="HATPase_c"/>
    <property type="match status" value="1"/>
</dbReference>
<dbReference type="PANTHER" id="PTHR45436">
    <property type="entry name" value="SENSOR HISTIDINE KINASE YKOH"/>
    <property type="match status" value="1"/>
</dbReference>
<keyword evidence="7 13" id="KW-0418">Kinase</keyword>
<dbReference type="PROSITE" id="PS50109">
    <property type="entry name" value="HIS_KIN"/>
    <property type="match status" value="1"/>
</dbReference>
<evidence type="ECO:0000256" key="3">
    <source>
        <dbReference type="ARBA" id="ARBA00012438"/>
    </source>
</evidence>
<dbReference type="CDD" id="cd00082">
    <property type="entry name" value="HisKA"/>
    <property type="match status" value="1"/>
</dbReference>
<organism evidence="13 14">
    <name type="scientific">Herbaspirillum lusitanum</name>
    <dbReference type="NCBI Taxonomy" id="213312"/>
    <lineage>
        <taxon>Bacteria</taxon>
        <taxon>Pseudomonadati</taxon>
        <taxon>Pseudomonadota</taxon>
        <taxon>Betaproteobacteria</taxon>
        <taxon>Burkholderiales</taxon>
        <taxon>Oxalobacteraceae</taxon>
        <taxon>Herbaspirillum</taxon>
    </lineage>
</organism>
<accession>A0ABW9A5S1</accession>
<dbReference type="EMBL" id="JAQQFM010000003">
    <property type="protein sequence ID" value="MFL9923784.1"/>
    <property type="molecule type" value="Genomic_DNA"/>
</dbReference>
<keyword evidence="6" id="KW-0812">Transmembrane</keyword>
<dbReference type="PANTHER" id="PTHR45436:SF1">
    <property type="entry name" value="SENSOR PROTEIN QSEC"/>
    <property type="match status" value="1"/>
</dbReference>
<comment type="catalytic activity">
    <reaction evidence="1">
        <text>ATP + protein L-histidine = ADP + protein N-phospho-L-histidine.</text>
        <dbReference type="EC" id="2.7.13.3"/>
    </reaction>
</comment>
<dbReference type="InterPro" id="IPR005467">
    <property type="entry name" value="His_kinase_dom"/>
</dbReference>
<name>A0ABW9A5S1_9BURK</name>
<keyword evidence="5" id="KW-0808">Transferase</keyword>
<keyword evidence="14" id="KW-1185">Reference proteome</keyword>
<dbReference type="InterPro" id="IPR036097">
    <property type="entry name" value="HisK_dim/P_sf"/>
</dbReference>
<comment type="subcellular location">
    <subcellularLocation>
        <location evidence="2">Membrane</location>
    </subcellularLocation>
</comment>
<dbReference type="InterPro" id="IPR003660">
    <property type="entry name" value="HAMP_dom"/>
</dbReference>
<dbReference type="Pfam" id="PF08521">
    <property type="entry name" value="2CSK_N"/>
    <property type="match status" value="1"/>
</dbReference>
<evidence type="ECO:0000256" key="4">
    <source>
        <dbReference type="ARBA" id="ARBA00022553"/>
    </source>
</evidence>
<dbReference type="SUPFAM" id="SSF55874">
    <property type="entry name" value="ATPase domain of HSP90 chaperone/DNA topoisomerase II/histidine kinase"/>
    <property type="match status" value="1"/>
</dbReference>
<evidence type="ECO:0000256" key="5">
    <source>
        <dbReference type="ARBA" id="ARBA00022679"/>
    </source>
</evidence>
<sequence length="474" mass="52192">MMRPFSRRRSVRSYLLAWIILPIALFIVIDSFSLYRNTLESVNTAYDRMLIASVHSIGDLLRIENGELKVSLPYAALEIYEADYSSQMIYRINGLNGEFLAGDRDLPKFTGKLSKHKAYPALAHIYEDTYNGVPVRVAALLQPVVSNDPRGGALIQVAETLENRSDLARKIFWETLIRQAALLVVITSVTLYVVSRALQPIDALRRQLDERPADDLSPVSPPFSPRELQPFIKALNQLMERLQRLLDHQQRFVANASHQLRTPLAVLKTQLQSGLRGDAPAPVILAEMAGTVDRATNLANQLLSLAKVEQLRGSGVQSLCDLSMLARETAVDLSPLIAEKNLDFELDVQKIYVLGHPWMVGELISNLLHNAIRHTPYGSRLGIYARTEDAGEAAQNQAKVTLCVWDSGPGISEDMAGHLFRAFSSNESSGGLGLTICREIADSMQAEINLDNRIVDGKIAGLQATVVCAAAAGS</sequence>
<dbReference type="InterPro" id="IPR004358">
    <property type="entry name" value="Sig_transdc_His_kin-like_C"/>
</dbReference>
<dbReference type="RefSeq" id="WP_408156838.1">
    <property type="nucleotide sequence ID" value="NZ_JAQQFM010000003.1"/>
</dbReference>
<dbReference type="EC" id="2.7.13.3" evidence="3"/>
<dbReference type="Proteomes" id="UP001629246">
    <property type="component" value="Unassembled WGS sequence"/>
</dbReference>